<evidence type="ECO:0000256" key="3">
    <source>
        <dbReference type="RuleBase" id="RU000363"/>
    </source>
</evidence>
<evidence type="ECO:0000256" key="2">
    <source>
        <dbReference type="ARBA" id="ARBA00023002"/>
    </source>
</evidence>
<comment type="similarity">
    <text evidence="1 3">Belongs to the short-chain dehydrogenases/reductases (SDR) family.</text>
</comment>
<dbReference type="NCBIfam" id="NF005495">
    <property type="entry name" value="PRK07109.1"/>
    <property type="match status" value="1"/>
</dbReference>
<keyword evidence="2" id="KW-0560">Oxidoreductase</keyword>
<dbReference type="PRINTS" id="PR00081">
    <property type="entry name" value="GDHRDH"/>
</dbReference>
<protein>
    <submittedName>
        <fullName evidence="4">SDR family oxidoreductase</fullName>
    </submittedName>
</protein>
<evidence type="ECO:0000313" key="4">
    <source>
        <dbReference type="EMBL" id="MEC4717577.1"/>
    </source>
</evidence>
<name>A0ABU6J1T6_9BURK</name>
<gene>
    <name evidence="4" type="ORF">RY831_00275</name>
</gene>
<reference evidence="4 5" key="1">
    <citation type="submission" date="2023-10" db="EMBL/GenBank/DDBJ databases">
        <title>Noviherbaspirillum sp. CPCC 100848 genome assembly.</title>
        <authorList>
            <person name="Li X.Y."/>
            <person name="Fang X.M."/>
        </authorList>
    </citation>
    <scope>NUCLEOTIDE SEQUENCE [LARGE SCALE GENOMIC DNA]</scope>
    <source>
        <strain evidence="4 5">CPCC 100848</strain>
    </source>
</reference>
<dbReference type="PANTHER" id="PTHR43391">
    <property type="entry name" value="RETINOL DEHYDROGENASE-RELATED"/>
    <property type="match status" value="1"/>
</dbReference>
<dbReference type="PANTHER" id="PTHR43391:SF82">
    <property type="entry name" value="OXIDOREDUCTASE SADH-RELATED"/>
    <property type="match status" value="1"/>
</dbReference>
<evidence type="ECO:0000313" key="5">
    <source>
        <dbReference type="Proteomes" id="UP001352263"/>
    </source>
</evidence>
<dbReference type="RefSeq" id="WP_326504334.1">
    <property type="nucleotide sequence ID" value="NZ_JAWIIV010000001.1"/>
</dbReference>
<organism evidence="4 5">
    <name type="scientific">Noviherbaspirillum album</name>
    <dbReference type="NCBI Taxonomy" id="3080276"/>
    <lineage>
        <taxon>Bacteria</taxon>
        <taxon>Pseudomonadati</taxon>
        <taxon>Pseudomonadota</taxon>
        <taxon>Betaproteobacteria</taxon>
        <taxon>Burkholderiales</taxon>
        <taxon>Oxalobacteraceae</taxon>
        <taxon>Noviherbaspirillum</taxon>
    </lineage>
</organism>
<dbReference type="Pfam" id="PF00106">
    <property type="entry name" value="adh_short"/>
    <property type="match status" value="1"/>
</dbReference>
<dbReference type="SUPFAM" id="SSF51735">
    <property type="entry name" value="NAD(P)-binding Rossmann-fold domains"/>
    <property type="match status" value="1"/>
</dbReference>
<dbReference type="Gene3D" id="3.40.50.720">
    <property type="entry name" value="NAD(P)-binding Rossmann-like Domain"/>
    <property type="match status" value="1"/>
</dbReference>
<dbReference type="PRINTS" id="PR00080">
    <property type="entry name" value="SDRFAMILY"/>
</dbReference>
<dbReference type="InterPro" id="IPR036291">
    <property type="entry name" value="NAD(P)-bd_dom_sf"/>
</dbReference>
<dbReference type="Proteomes" id="UP001352263">
    <property type="component" value="Unassembled WGS sequence"/>
</dbReference>
<dbReference type="InterPro" id="IPR002347">
    <property type="entry name" value="SDR_fam"/>
</dbReference>
<keyword evidence="5" id="KW-1185">Reference proteome</keyword>
<dbReference type="InterPro" id="IPR020904">
    <property type="entry name" value="Sc_DH/Rdtase_CS"/>
</dbReference>
<sequence>MGIRLKALPDQVMVITGATSGIGLATARKAARRRAKLVLVARNESALRIICDDLNMLGAEAIHVAADVANAADVQRVADAAIERFGGFDSWLNIAGVGIFGKSEDVSTEDMRRLFEVNFWGVVHGSMVAAKHLKMRGGALINMGSETSDRAVPLQGIYSASKHAVKGFTDSLRTELEEEGAPVSVTLIKPASVDTMFVAHAKNYLEVEPQLPPPVYSPDIAADALLYAAEHPVRDLYVGSRARLTGAGAQLMPGLLDKGMRRFMIPMMKTDRPPRDREDNNLHTHRTDLMERGGVGNAPREISLYTSAVTHPRTTGAVMVGTGLALAALLQMRRRQRAQI</sequence>
<accession>A0ABU6J1T6</accession>
<evidence type="ECO:0000256" key="1">
    <source>
        <dbReference type="ARBA" id="ARBA00006484"/>
    </source>
</evidence>
<dbReference type="PROSITE" id="PS00061">
    <property type="entry name" value="ADH_SHORT"/>
    <property type="match status" value="1"/>
</dbReference>
<proteinExistence type="inferred from homology"/>
<dbReference type="EMBL" id="JAWIIV010000001">
    <property type="protein sequence ID" value="MEC4717577.1"/>
    <property type="molecule type" value="Genomic_DNA"/>
</dbReference>
<comment type="caution">
    <text evidence="4">The sequence shown here is derived from an EMBL/GenBank/DDBJ whole genome shotgun (WGS) entry which is preliminary data.</text>
</comment>